<evidence type="ECO:0000313" key="1">
    <source>
        <dbReference type="EMBL" id="GHB79692.1"/>
    </source>
</evidence>
<dbReference type="AlphaFoldDB" id="A0A8J3D5W8"/>
<gene>
    <name evidence="1" type="ORF">GCM10007390_37270</name>
</gene>
<keyword evidence="2" id="KW-1185">Reference proteome</keyword>
<name>A0A8J3D5W8_9BACT</name>
<proteinExistence type="predicted"/>
<evidence type="ECO:0000313" key="2">
    <source>
        <dbReference type="Proteomes" id="UP000598271"/>
    </source>
</evidence>
<dbReference type="EMBL" id="BMXF01000004">
    <property type="protein sequence ID" value="GHB79692.1"/>
    <property type="molecule type" value="Genomic_DNA"/>
</dbReference>
<organism evidence="1 2">
    <name type="scientific">Persicitalea jodogahamensis</name>
    <dbReference type="NCBI Taxonomy" id="402147"/>
    <lineage>
        <taxon>Bacteria</taxon>
        <taxon>Pseudomonadati</taxon>
        <taxon>Bacteroidota</taxon>
        <taxon>Cytophagia</taxon>
        <taxon>Cytophagales</taxon>
        <taxon>Spirosomataceae</taxon>
        <taxon>Persicitalea</taxon>
    </lineage>
</organism>
<accession>A0A8J3D5W8</accession>
<dbReference type="Proteomes" id="UP000598271">
    <property type="component" value="Unassembled WGS sequence"/>
</dbReference>
<comment type="caution">
    <text evidence="1">The sequence shown here is derived from an EMBL/GenBank/DDBJ whole genome shotgun (WGS) entry which is preliminary data.</text>
</comment>
<sequence length="263" mass="29068">MTWACSQVPIEKPVLVSKSEIVSIPADTLSFNTSHSEWEAMLYTHIQPLKMRTHQANGRLMVFLLPGQGGILEGPARLELATGNRHFYYPVTVRNSVVKTGSMKDYRSPKTVNPDSALAQQRIVHIIDPARNLLELPGKGYFLEQELTLDPTVAVYRANADKPLTAYYVEPGSCVNVPVQAGYKKGNNSFEVVVGPLIDRHGNTVADGTLVTLTLRSGGKVWHLEENLQNGLVSRTLPAQKFIGFDVQANVQDRFSKTLKLSI</sequence>
<protein>
    <submittedName>
        <fullName evidence="1">Uncharacterized protein</fullName>
    </submittedName>
</protein>
<reference evidence="1 2" key="1">
    <citation type="journal article" date="2014" name="Int. J. Syst. Evol. Microbiol.">
        <title>Complete genome sequence of Corynebacterium casei LMG S-19264T (=DSM 44701T), isolated from a smear-ripened cheese.</title>
        <authorList>
            <consortium name="US DOE Joint Genome Institute (JGI-PGF)"/>
            <person name="Walter F."/>
            <person name="Albersmeier A."/>
            <person name="Kalinowski J."/>
            <person name="Ruckert C."/>
        </authorList>
    </citation>
    <scope>NUCLEOTIDE SEQUENCE [LARGE SCALE GENOMIC DNA]</scope>
    <source>
        <strain evidence="1 2">KCTC 12866</strain>
    </source>
</reference>